<dbReference type="Proteomes" id="UP000237144">
    <property type="component" value="Unassembled WGS sequence"/>
</dbReference>
<feature type="domain" description="Brl1/Brr6" evidence="3">
    <location>
        <begin position="265"/>
        <end position="388"/>
    </location>
</feature>
<feature type="compositionally biased region" description="Low complexity" evidence="1">
    <location>
        <begin position="76"/>
        <end position="89"/>
    </location>
</feature>
<reference evidence="4 5" key="1">
    <citation type="journal article" date="2018" name="Front. Microbiol.">
        <title>Prospects for Fungal Bioremediation of Acidic Radioactive Waste Sites: Characterization and Genome Sequence of Rhodotorula taiwanensis MD1149.</title>
        <authorList>
            <person name="Tkavc R."/>
            <person name="Matrosova V.Y."/>
            <person name="Grichenko O.E."/>
            <person name="Gostincar C."/>
            <person name="Volpe R.P."/>
            <person name="Klimenkova P."/>
            <person name="Gaidamakova E.K."/>
            <person name="Zhou C.E."/>
            <person name="Stewart B.J."/>
            <person name="Lyman M.G."/>
            <person name="Malfatti S.A."/>
            <person name="Rubinfeld B."/>
            <person name="Courtot M."/>
            <person name="Singh J."/>
            <person name="Dalgard C.L."/>
            <person name="Hamilton T."/>
            <person name="Frey K.G."/>
            <person name="Gunde-Cimerman N."/>
            <person name="Dugan L."/>
            <person name="Daly M.J."/>
        </authorList>
    </citation>
    <scope>NUCLEOTIDE SEQUENCE [LARGE SCALE GENOMIC DNA]</scope>
    <source>
        <strain evidence="4 5">MD1149</strain>
    </source>
</reference>
<feature type="region of interest" description="Disordered" evidence="1">
    <location>
        <begin position="1"/>
        <end position="96"/>
    </location>
</feature>
<evidence type="ECO:0000313" key="5">
    <source>
        <dbReference type="Proteomes" id="UP000237144"/>
    </source>
</evidence>
<feature type="region of interest" description="Disordered" evidence="1">
    <location>
        <begin position="447"/>
        <end position="471"/>
    </location>
</feature>
<keyword evidence="2" id="KW-0472">Membrane</keyword>
<evidence type="ECO:0000259" key="3">
    <source>
        <dbReference type="SMART" id="SM01042"/>
    </source>
</evidence>
<dbReference type="SMART" id="SM01042">
    <property type="entry name" value="Brr6_like_C_C"/>
    <property type="match status" value="1"/>
</dbReference>
<dbReference type="AlphaFoldDB" id="A0A2S5BDG9"/>
<comment type="caution">
    <text evidence="4">The sequence shown here is derived from an EMBL/GenBank/DDBJ whole genome shotgun (WGS) entry which is preliminary data.</text>
</comment>
<evidence type="ECO:0000256" key="1">
    <source>
        <dbReference type="SAM" id="MobiDB-lite"/>
    </source>
</evidence>
<evidence type="ECO:0000313" key="4">
    <source>
        <dbReference type="EMBL" id="POY74814.1"/>
    </source>
</evidence>
<dbReference type="PANTHER" id="PTHR28136:SF1">
    <property type="entry name" value="NUCLEUS EXPORT PROTEIN BRL1"/>
    <property type="match status" value="1"/>
</dbReference>
<gene>
    <name evidence="4" type="ORF">BMF94_2087</name>
</gene>
<keyword evidence="5" id="KW-1185">Reference proteome</keyword>
<sequence length="471" mass="50251">MRRFPAPPTAAGPSTPGQARSAEAPMQYEWEKPRQFPASPFAAVASGSGSTPDMEPPKKRTHYEAMDLDTPPPRPTASFPPAATATPGPFRFSASSNIPVQSGDLYPPAFNAGDFHPKEAFGLADEPAIQEISMTTDDPGELLGPTQDDKENLALTLREDEGAPTQRGAAGGEARKRTSRRRTATTDEEETDASDADEAAKSTGFLDVLKGKTGRRSGDSQFSFQVHHHHAPGGGLQLSGPGSVASGQPQEPPEKWLRGSTPYVLLGYVQFGSLALLSLLVISLLILFLSTLYYDIQARLAEMTVEMRGEMIQCAKAYVENFCQDRRIPALERQCNEWEECMNREVVVVGKTRVVAETLADVVNGFVDVISFKTMLFVVLTLGLTIYGSSVALANLPARTPAAATPPASPVGGPPPHFAHLSPYGAPMYPYGLPYNAGATPWVVENGNAGDAGSKSGRAREDAVGPARIAS</sequence>
<name>A0A2S5BDG9_9BASI</name>
<dbReference type="Pfam" id="PF10104">
    <property type="entry name" value="Brr6_like_C_C"/>
    <property type="match status" value="1"/>
</dbReference>
<evidence type="ECO:0000256" key="2">
    <source>
        <dbReference type="SAM" id="Phobius"/>
    </source>
</evidence>
<feature type="compositionally biased region" description="Basic and acidic residues" evidence="1">
    <location>
        <begin position="55"/>
        <end position="65"/>
    </location>
</feature>
<dbReference type="EMBL" id="PJQD01000021">
    <property type="protein sequence ID" value="POY74814.1"/>
    <property type="molecule type" value="Genomic_DNA"/>
</dbReference>
<keyword evidence="2" id="KW-1133">Transmembrane helix</keyword>
<proteinExistence type="predicted"/>
<feature type="region of interest" description="Disordered" evidence="1">
    <location>
        <begin position="133"/>
        <end position="199"/>
    </location>
</feature>
<feature type="region of interest" description="Disordered" evidence="1">
    <location>
        <begin position="225"/>
        <end position="254"/>
    </location>
</feature>
<dbReference type="InterPro" id="IPR018767">
    <property type="entry name" value="Brl1/Brr6_dom"/>
</dbReference>
<dbReference type="PANTHER" id="PTHR28136">
    <property type="entry name" value="NUCLEUS EXPORT PROTEIN BRR6"/>
    <property type="match status" value="1"/>
</dbReference>
<keyword evidence="2" id="KW-0812">Transmembrane</keyword>
<feature type="transmembrane region" description="Helical" evidence="2">
    <location>
        <begin position="375"/>
        <end position="396"/>
    </location>
</feature>
<protein>
    <recommendedName>
        <fullName evidence="3">Brl1/Brr6 domain-containing protein</fullName>
    </recommendedName>
</protein>
<dbReference type="GO" id="GO:0006998">
    <property type="term" value="P:nuclear envelope organization"/>
    <property type="evidence" value="ECO:0007669"/>
    <property type="project" value="InterPro"/>
</dbReference>
<organism evidence="4 5">
    <name type="scientific">Rhodotorula taiwanensis</name>
    <dbReference type="NCBI Taxonomy" id="741276"/>
    <lineage>
        <taxon>Eukaryota</taxon>
        <taxon>Fungi</taxon>
        <taxon>Dikarya</taxon>
        <taxon>Basidiomycota</taxon>
        <taxon>Pucciniomycotina</taxon>
        <taxon>Microbotryomycetes</taxon>
        <taxon>Sporidiobolales</taxon>
        <taxon>Sporidiobolaceae</taxon>
        <taxon>Rhodotorula</taxon>
    </lineage>
</organism>
<feature type="compositionally biased region" description="Acidic residues" evidence="1">
    <location>
        <begin position="186"/>
        <end position="197"/>
    </location>
</feature>
<dbReference type="GO" id="GO:0031965">
    <property type="term" value="C:nuclear membrane"/>
    <property type="evidence" value="ECO:0007669"/>
    <property type="project" value="InterPro"/>
</dbReference>
<accession>A0A2S5BDG9</accession>
<dbReference type="GO" id="GO:0055088">
    <property type="term" value="P:lipid homeostasis"/>
    <property type="evidence" value="ECO:0007669"/>
    <property type="project" value="InterPro"/>
</dbReference>
<feature type="transmembrane region" description="Helical" evidence="2">
    <location>
        <begin position="265"/>
        <end position="294"/>
    </location>
</feature>
<feature type="compositionally biased region" description="Basic and acidic residues" evidence="1">
    <location>
        <begin position="147"/>
        <end position="161"/>
    </location>
</feature>
<dbReference type="OrthoDB" id="5961at2759"/>
<feature type="compositionally biased region" description="Pro residues" evidence="1">
    <location>
        <begin position="1"/>
        <end position="10"/>
    </location>
</feature>
<dbReference type="InterPro" id="IPR040202">
    <property type="entry name" value="Brl1/Brr6"/>
</dbReference>